<comment type="caution">
    <text evidence="1">The sequence shown here is derived from an EMBL/GenBank/DDBJ whole genome shotgun (WGS) entry which is preliminary data.</text>
</comment>
<gene>
    <name evidence="1" type="ORF">VCHENC02_5846</name>
</gene>
<proteinExistence type="predicted"/>
<reference evidence="1 2" key="1">
    <citation type="submission" date="2012-10" db="EMBL/GenBank/DDBJ databases">
        <title>Genome sequence of Vibrio Cholerae HENC-02.</title>
        <authorList>
            <person name="Eppinger M."/>
            <person name="Hasan N.A."/>
            <person name="Sengamalay N."/>
            <person name="Hine E."/>
            <person name="Su Q."/>
            <person name="Daugherty S.C."/>
            <person name="Young S."/>
            <person name="Sadzewicz L."/>
            <person name="Tallon L."/>
            <person name="Cebula T.A."/>
            <person name="Ravel J."/>
            <person name="Colwell R.R."/>
        </authorList>
    </citation>
    <scope>NUCLEOTIDE SEQUENCE [LARGE SCALE GENOMIC DNA]</scope>
    <source>
        <strain evidence="1 2">HENC-02</strain>
    </source>
</reference>
<dbReference type="AlphaFoldDB" id="A0A454CP89"/>
<organism evidence="1 2">
    <name type="scientific">Vibrio harveyi</name>
    <name type="common">Beneckea harveyi</name>
    <dbReference type="NCBI Taxonomy" id="669"/>
    <lineage>
        <taxon>Bacteria</taxon>
        <taxon>Pseudomonadati</taxon>
        <taxon>Pseudomonadota</taxon>
        <taxon>Gammaproteobacteria</taxon>
        <taxon>Vibrionales</taxon>
        <taxon>Vibrionaceae</taxon>
        <taxon>Vibrio</taxon>
    </lineage>
</organism>
<name>A0A454CP89_VIBHA</name>
<dbReference type="EMBL" id="AJSR01002621">
    <property type="protein sequence ID" value="EKM28236.1"/>
    <property type="molecule type" value="Genomic_DNA"/>
</dbReference>
<accession>A0A454CP89</accession>
<dbReference type="Proteomes" id="UP000008367">
    <property type="component" value="Unassembled WGS sequence"/>
</dbReference>
<evidence type="ECO:0000313" key="1">
    <source>
        <dbReference type="EMBL" id="EKM28236.1"/>
    </source>
</evidence>
<protein>
    <submittedName>
        <fullName evidence="1">Uncharacterized protein</fullName>
    </submittedName>
</protein>
<evidence type="ECO:0000313" key="2">
    <source>
        <dbReference type="Proteomes" id="UP000008367"/>
    </source>
</evidence>
<sequence length="48" mass="5467">MAKAELDIDAYLRWNFKSYQCRPAVHGAFSFVLAKLPFTHVGRLNQGV</sequence>